<comment type="caution">
    <text evidence="3">The sequence shown here is derived from an EMBL/GenBank/DDBJ whole genome shotgun (WGS) entry which is preliminary data.</text>
</comment>
<reference evidence="3 4" key="1">
    <citation type="submission" date="2020-10" db="EMBL/GenBank/DDBJ databases">
        <title>Novel species in genus Corynebacterium.</title>
        <authorList>
            <person name="Zhang G."/>
        </authorList>
    </citation>
    <scope>NUCLEOTIDE SEQUENCE [LARGE SCALE GENOMIC DNA]</scope>
    <source>
        <strain evidence="3 4">DSM 45110</strain>
    </source>
</reference>
<feature type="region of interest" description="Disordered" evidence="1">
    <location>
        <begin position="32"/>
        <end position="78"/>
    </location>
</feature>
<gene>
    <name evidence="3" type="ORF">IRY30_04540</name>
</gene>
<keyword evidence="4" id="KW-1185">Reference proteome</keyword>
<evidence type="ECO:0000313" key="4">
    <source>
        <dbReference type="Proteomes" id="UP000635902"/>
    </source>
</evidence>
<sequence>MALNKMFTRRGAVAVAAGTALVFGTAACSEAEDAKDNTTSAAQDATDAAGDAGNKATDAAGSAANDATEAAGDASQDVKDLPEDIKAAWENTGGANGELGDFEKFEKGDKGALATFAKGQIASSDETGPVKLIGKIGEVWTEGGALDNELGLPTAAETGDAASGWTQTFQNGTITWAQDEAGTFKETIEKQ</sequence>
<accession>A0ABR9ZJF2</accession>
<evidence type="ECO:0000256" key="1">
    <source>
        <dbReference type="SAM" id="MobiDB-lite"/>
    </source>
</evidence>
<dbReference type="Proteomes" id="UP000635902">
    <property type="component" value="Unassembled WGS sequence"/>
</dbReference>
<dbReference type="RefSeq" id="WP_194556167.1">
    <property type="nucleotide sequence ID" value="NZ_JADKMY010000001.1"/>
</dbReference>
<feature type="chain" id="PRO_5045715794" description="Secreted protein" evidence="2">
    <location>
        <begin position="32"/>
        <end position="191"/>
    </location>
</feature>
<dbReference type="PROSITE" id="PS51257">
    <property type="entry name" value="PROKAR_LIPOPROTEIN"/>
    <property type="match status" value="1"/>
</dbReference>
<dbReference type="EMBL" id="JADKMY010000001">
    <property type="protein sequence ID" value="MBF4553349.1"/>
    <property type="molecule type" value="Genomic_DNA"/>
</dbReference>
<evidence type="ECO:0000256" key="2">
    <source>
        <dbReference type="SAM" id="SignalP"/>
    </source>
</evidence>
<evidence type="ECO:0000313" key="3">
    <source>
        <dbReference type="EMBL" id="MBF4553349.1"/>
    </source>
</evidence>
<evidence type="ECO:0008006" key="5">
    <source>
        <dbReference type="Google" id="ProtNLM"/>
    </source>
</evidence>
<name>A0ABR9ZJF2_9CORY</name>
<keyword evidence="2" id="KW-0732">Signal</keyword>
<dbReference type="Pfam" id="PF08310">
    <property type="entry name" value="LGFP"/>
    <property type="match status" value="1"/>
</dbReference>
<feature type="signal peptide" evidence="2">
    <location>
        <begin position="1"/>
        <end position="31"/>
    </location>
</feature>
<dbReference type="InterPro" id="IPR013207">
    <property type="entry name" value="LGFP"/>
</dbReference>
<protein>
    <recommendedName>
        <fullName evidence="5">Secreted protein</fullName>
    </recommendedName>
</protein>
<organism evidence="3 4">
    <name type="scientific">Corynebacterium suicordis DSM 45110</name>
    <dbReference type="NCBI Taxonomy" id="1121369"/>
    <lineage>
        <taxon>Bacteria</taxon>
        <taxon>Bacillati</taxon>
        <taxon>Actinomycetota</taxon>
        <taxon>Actinomycetes</taxon>
        <taxon>Mycobacteriales</taxon>
        <taxon>Corynebacteriaceae</taxon>
        <taxon>Corynebacterium</taxon>
    </lineage>
</organism>
<feature type="compositionally biased region" description="Low complexity" evidence="1">
    <location>
        <begin position="38"/>
        <end position="75"/>
    </location>
</feature>
<proteinExistence type="predicted"/>